<dbReference type="CDD" id="cd19924">
    <property type="entry name" value="REC_CheV-like"/>
    <property type="match status" value="1"/>
</dbReference>
<dbReference type="OrthoDB" id="9806105at2"/>
<dbReference type="SUPFAM" id="SSF52172">
    <property type="entry name" value="CheY-like"/>
    <property type="match status" value="1"/>
</dbReference>
<gene>
    <name evidence="4" type="ORF">C4K68_10940</name>
</gene>
<organism evidence="4 5">
    <name type="scientific">Proteobacteria bacterium 228</name>
    <dbReference type="NCBI Taxonomy" id="2083153"/>
    <lineage>
        <taxon>Bacteria</taxon>
        <taxon>Pseudomonadati</taxon>
        <taxon>Pseudomonadota</taxon>
    </lineage>
</organism>
<dbReference type="InterPro" id="IPR011006">
    <property type="entry name" value="CheY-like_superfamily"/>
</dbReference>
<feature type="modified residue" description="4-aspartylphosphate" evidence="1">
    <location>
        <position position="239"/>
    </location>
</feature>
<evidence type="ECO:0000256" key="1">
    <source>
        <dbReference type="PROSITE-ProRule" id="PRU00169"/>
    </source>
</evidence>
<evidence type="ECO:0000259" key="2">
    <source>
        <dbReference type="PROSITE" id="PS50110"/>
    </source>
</evidence>
<evidence type="ECO:0000313" key="4">
    <source>
        <dbReference type="EMBL" id="PPC77374.1"/>
    </source>
</evidence>
<dbReference type="SMART" id="SM00260">
    <property type="entry name" value="CheW"/>
    <property type="match status" value="1"/>
</dbReference>
<dbReference type="InterPro" id="IPR002545">
    <property type="entry name" value="CheW-lke_dom"/>
</dbReference>
<dbReference type="Pfam" id="PF01584">
    <property type="entry name" value="CheW"/>
    <property type="match status" value="1"/>
</dbReference>
<comment type="caution">
    <text evidence="4">The sequence shown here is derived from an EMBL/GenBank/DDBJ whole genome shotgun (WGS) entry which is preliminary data.</text>
</comment>
<dbReference type="SUPFAM" id="SSF50341">
    <property type="entry name" value="CheW-like"/>
    <property type="match status" value="1"/>
</dbReference>
<dbReference type="AlphaFoldDB" id="A0A2S5KR91"/>
<dbReference type="InterPro" id="IPR036061">
    <property type="entry name" value="CheW-like_dom_sf"/>
</dbReference>
<dbReference type="PIRSF" id="PIRSF002867">
    <property type="entry name" value="CheV"/>
    <property type="match status" value="1"/>
</dbReference>
<dbReference type="EMBL" id="PRLP01000034">
    <property type="protein sequence ID" value="PPC77374.1"/>
    <property type="molecule type" value="Genomic_DNA"/>
</dbReference>
<dbReference type="GO" id="GO:0006935">
    <property type="term" value="P:chemotaxis"/>
    <property type="evidence" value="ECO:0007669"/>
    <property type="project" value="InterPro"/>
</dbReference>
<dbReference type="PANTHER" id="PTHR47233:SF3">
    <property type="entry name" value="CHEMOTAXIS PROTEIN CHEV"/>
    <property type="match status" value="1"/>
</dbReference>
<dbReference type="Pfam" id="PF00072">
    <property type="entry name" value="Response_reg"/>
    <property type="match status" value="1"/>
</dbReference>
<dbReference type="PANTHER" id="PTHR47233">
    <property type="entry name" value="CHEMOTAXIS PROTEIN CHEV"/>
    <property type="match status" value="1"/>
</dbReference>
<evidence type="ECO:0000259" key="3">
    <source>
        <dbReference type="PROSITE" id="PS50851"/>
    </source>
</evidence>
<reference evidence="4 5" key="1">
    <citation type="submission" date="2018-02" db="EMBL/GenBank/DDBJ databases">
        <title>novel marine gammaproteobacteria from coastal saline agro ecosystem.</title>
        <authorList>
            <person name="Krishnan R."/>
            <person name="Ramesh Kumar N."/>
        </authorList>
    </citation>
    <scope>NUCLEOTIDE SEQUENCE [LARGE SCALE GENOMIC DNA]</scope>
    <source>
        <strain evidence="4 5">228</strain>
    </source>
</reference>
<dbReference type="Proteomes" id="UP000238196">
    <property type="component" value="Unassembled WGS sequence"/>
</dbReference>
<proteinExistence type="predicted"/>
<keyword evidence="1" id="KW-0597">Phosphoprotein</keyword>
<feature type="domain" description="CheW-like" evidence="3">
    <location>
        <begin position="19"/>
        <end position="159"/>
    </location>
</feature>
<name>A0A2S5KR91_9PROT</name>
<dbReference type="Gene3D" id="3.40.50.2300">
    <property type="match status" value="1"/>
</dbReference>
<evidence type="ECO:0000313" key="5">
    <source>
        <dbReference type="Proteomes" id="UP000238196"/>
    </source>
</evidence>
<dbReference type="InterPro" id="IPR024181">
    <property type="entry name" value="Chemotax_regulator_CheV"/>
</dbReference>
<dbReference type="Gene3D" id="2.30.30.40">
    <property type="entry name" value="SH3 Domains"/>
    <property type="match status" value="1"/>
</dbReference>
<protein>
    <submittedName>
        <fullName evidence="4">Chemotaxis protein CheW</fullName>
    </submittedName>
</protein>
<accession>A0A2S5KR91</accession>
<dbReference type="Gene3D" id="2.40.50.180">
    <property type="entry name" value="CheA-289, Domain 4"/>
    <property type="match status" value="1"/>
</dbReference>
<dbReference type="InterPro" id="IPR001789">
    <property type="entry name" value="Sig_transdc_resp-reg_receiver"/>
</dbReference>
<dbReference type="PROSITE" id="PS50110">
    <property type="entry name" value="RESPONSE_REGULATORY"/>
    <property type="match status" value="1"/>
</dbReference>
<sequence>MAGILDTVDQRTQLVGENRLELLMFKMQTRQLFALNVFKVQEVMQLPRLTKMPQSHPVVCGVASLRGQAVTVIDLSAAIGLRPIDTTKPCNLIVTEYNRTVQGFLVGSVDRIINLSWNLIMPPPATAGRGHYLTAVTRLEDNQLVEIIDVEKVLAEIVSYSSEISAEVLDVEVVKMARGMKVLVVDDSSTARAQTEGILTSLGIEVIEATDGARAIQMLKKWADDGHHVPDELLMIITDAEMPEMDGYRLTREIREDPRLRDLYIVLNTSLSGSFNKSMVQKVGCDEFISKFQPDLMASIVQERIRTLMNNS</sequence>
<feature type="domain" description="Response regulatory" evidence="2">
    <location>
        <begin position="181"/>
        <end position="306"/>
    </location>
</feature>
<dbReference type="PROSITE" id="PS50851">
    <property type="entry name" value="CHEW"/>
    <property type="match status" value="1"/>
</dbReference>
<dbReference type="SMART" id="SM00448">
    <property type="entry name" value="REC"/>
    <property type="match status" value="1"/>
</dbReference>
<dbReference type="GO" id="GO:0000160">
    <property type="term" value="P:phosphorelay signal transduction system"/>
    <property type="evidence" value="ECO:0007669"/>
    <property type="project" value="InterPro"/>
</dbReference>